<comment type="subcellular location">
    <subcellularLocation>
        <location evidence="6">Cytoplasm</location>
    </subcellularLocation>
</comment>
<feature type="binding site" evidence="6">
    <location>
        <position position="119"/>
    </location>
    <ligand>
        <name>S-adenosyl-L-methionine</name>
        <dbReference type="ChEBI" id="CHEBI:59789"/>
    </ligand>
</feature>
<organism evidence="7 8">
    <name type="scientific">Puia dinghuensis</name>
    <dbReference type="NCBI Taxonomy" id="1792502"/>
    <lineage>
        <taxon>Bacteria</taxon>
        <taxon>Pseudomonadati</taxon>
        <taxon>Bacteroidota</taxon>
        <taxon>Chitinophagia</taxon>
        <taxon>Chitinophagales</taxon>
        <taxon>Chitinophagaceae</taxon>
        <taxon>Puia</taxon>
    </lineage>
</organism>
<gene>
    <name evidence="6 7" type="primary">prmA</name>
    <name evidence="7" type="ORF">GCM10011511_01660</name>
</gene>
<name>A0A8J2U6Q7_9BACT</name>
<dbReference type="CDD" id="cd02440">
    <property type="entry name" value="AdoMet_MTases"/>
    <property type="match status" value="1"/>
</dbReference>
<keyword evidence="7" id="KW-0687">Ribonucleoprotein</keyword>
<dbReference type="EMBL" id="BMJC01000001">
    <property type="protein sequence ID" value="GGA82363.1"/>
    <property type="molecule type" value="Genomic_DNA"/>
</dbReference>
<proteinExistence type="inferred from homology"/>
<evidence type="ECO:0000313" key="7">
    <source>
        <dbReference type="EMBL" id="GGA82363.1"/>
    </source>
</evidence>
<sequence length="273" mass="30421">MIEISIATAEWQEVLIALLGELGYEGFEQQEEWLRAYVTEEHFDRPALEAVLNSFGLTYEEQRLEERNWNEEWEKNFQPVVVDSFCAIRAHFHAPIAAVEHELVITPKMSFGTGHHATTFMMIKAMRDLDLRGKRVLDFGTGTGVLAILAERLGAVEVVAIDNDDWSIANAQENIEMNGCKAVKVLKLDQVGDVPGGPFDVILANINKHVILTQLPALGQQLGEGGVILMSGLLEDDFKDVENEALGNNLLIFLWMTKGAWICVKGRKMTAQG</sequence>
<comment type="catalytic activity">
    <reaction evidence="6">
        <text>L-lysyl-[protein] + 3 S-adenosyl-L-methionine = N(6),N(6),N(6)-trimethyl-L-lysyl-[protein] + 3 S-adenosyl-L-homocysteine + 3 H(+)</text>
        <dbReference type="Rhea" id="RHEA:54192"/>
        <dbReference type="Rhea" id="RHEA-COMP:9752"/>
        <dbReference type="Rhea" id="RHEA-COMP:13826"/>
        <dbReference type="ChEBI" id="CHEBI:15378"/>
        <dbReference type="ChEBI" id="CHEBI:29969"/>
        <dbReference type="ChEBI" id="CHEBI:57856"/>
        <dbReference type="ChEBI" id="CHEBI:59789"/>
        <dbReference type="ChEBI" id="CHEBI:61961"/>
    </reaction>
</comment>
<dbReference type="AlphaFoldDB" id="A0A8J2U6Q7"/>
<dbReference type="Pfam" id="PF06325">
    <property type="entry name" value="PrmA"/>
    <property type="match status" value="1"/>
</dbReference>
<keyword evidence="8" id="KW-1185">Reference proteome</keyword>
<evidence type="ECO:0000256" key="5">
    <source>
        <dbReference type="ARBA" id="ARBA00022691"/>
    </source>
</evidence>
<dbReference type="GO" id="GO:0005737">
    <property type="term" value="C:cytoplasm"/>
    <property type="evidence" value="ECO:0007669"/>
    <property type="project" value="UniProtKB-SubCell"/>
</dbReference>
<comment type="caution">
    <text evidence="7">The sequence shown here is derived from an EMBL/GenBank/DDBJ whole genome shotgun (WGS) entry which is preliminary data.</text>
</comment>
<keyword evidence="4 6" id="KW-0808">Transferase</keyword>
<dbReference type="Proteomes" id="UP000607559">
    <property type="component" value="Unassembled WGS sequence"/>
</dbReference>
<evidence type="ECO:0000313" key="8">
    <source>
        <dbReference type="Proteomes" id="UP000607559"/>
    </source>
</evidence>
<feature type="binding site" evidence="6">
    <location>
        <position position="162"/>
    </location>
    <ligand>
        <name>S-adenosyl-L-methionine</name>
        <dbReference type="ChEBI" id="CHEBI:59789"/>
    </ligand>
</feature>
<dbReference type="GO" id="GO:0032259">
    <property type="term" value="P:methylation"/>
    <property type="evidence" value="ECO:0007669"/>
    <property type="project" value="UniProtKB-KW"/>
</dbReference>
<reference evidence="7" key="1">
    <citation type="journal article" date="2014" name="Int. J. Syst. Evol. Microbiol.">
        <title>Complete genome sequence of Corynebacterium casei LMG S-19264T (=DSM 44701T), isolated from a smear-ripened cheese.</title>
        <authorList>
            <consortium name="US DOE Joint Genome Institute (JGI-PGF)"/>
            <person name="Walter F."/>
            <person name="Albersmeier A."/>
            <person name="Kalinowski J."/>
            <person name="Ruckert C."/>
        </authorList>
    </citation>
    <scope>NUCLEOTIDE SEQUENCE</scope>
    <source>
        <strain evidence="7">CGMCC 1.15448</strain>
    </source>
</reference>
<protein>
    <recommendedName>
        <fullName evidence="6">Ribosomal protein L11 methyltransferase</fullName>
        <shortName evidence="6">L11 Mtase</shortName>
        <ecNumber evidence="6">2.1.1.-</ecNumber>
    </recommendedName>
</protein>
<evidence type="ECO:0000256" key="3">
    <source>
        <dbReference type="ARBA" id="ARBA00022603"/>
    </source>
</evidence>
<comment type="similarity">
    <text evidence="1 6">Belongs to the methyltransferase superfamily. PrmA family.</text>
</comment>
<dbReference type="GO" id="GO:0008276">
    <property type="term" value="F:protein methyltransferase activity"/>
    <property type="evidence" value="ECO:0007669"/>
    <property type="project" value="UniProtKB-UniRule"/>
</dbReference>
<dbReference type="PANTHER" id="PTHR43648">
    <property type="entry name" value="ELECTRON TRANSFER FLAVOPROTEIN BETA SUBUNIT LYSINE METHYLTRANSFERASE"/>
    <property type="match status" value="1"/>
</dbReference>
<dbReference type="HAMAP" id="MF_00735">
    <property type="entry name" value="Methyltr_PrmA"/>
    <property type="match status" value="1"/>
</dbReference>
<dbReference type="PANTHER" id="PTHR43648:SF1">
    <property type="entry name" value="ELECTRON TRANSFER FLAVOPROTEIN BETA SUBUNIT LYSINE METHYLTRANSFERASE"/>
    <property type="match status" value="1"/>
</dbReference>
<comment type="function">
    <text evidence="6">Methylates ribosomal protein L11.</text>
</comment>
<feature type="binding site" evidence="6">
    <location>
        <position position="140"/>
    </location>
    <ligand>
        <name>S-adenosyl-L-methionine</name>
        <dbReference type="ChEBI" id="CHEBI:59789"/>
    </ligand>
</feature>
<dbReference type="EC" id="2.1.1.-" evidence="6"/>
<keyword evidence="3 6" id="KW-0489">Methyltransferase</keyword>
<keyword evidence="7" id="KW-0689">Ribosomal protein</keyword>
<keyword evidence="5 6" id="KW-0949">S-adenosyl-L-methionine</keyword>
<evidence type="ECO:0000256" key="1">
    <source>
        <dbReference type="ARBA" id="ARBA00009741"/>
    </source>
</evidence>
<feature type="binding site" evidence="6">
    <location>
        <position position="205"/>
    </location>
    <ligand>
        <name>S-adenosyl-L-methionine</name>
        <dbReference type="ChEBI" id="CHEBI:59789"/>
    </ligand>
</feature>
<dbReference type="InterPro" id="IPR029063">
    <property type="entry name" value="SAM-dependent_MTases_sf"/>
</dbReference>
<dbReference type="InterPro" id="IPR050078">
    <property type="entry name" value="Ribosomal_L11_MeTrfase_PrmA"/>
</dbReference>
<evidence type="ECO:0000256" key="6">
    <source>
        <dbReference type="HAMAP-Rule" id="MF_00735"/>
    </source>
</evidence>
<keyword evidence="2 6" id="KW-0963">Cytoplasm</keyword>
<evidence type="ECO:0000256" key="4">
    <source>
        <dbReference type="ARBA" id="ARBA00022679"/>
    </source>
</evidence>
<accession>A0A8J2U6Q7</accession>
<dbReference type="Gene3D" id="3.40.50.150">
    <property type="entry name" value="Vaccinia Virus protein VP39"/>
    <property type="match status" value="1"/>
</dbReference>
<dbReference type="GO" id="GO:0005840">
    <property type="term" value="C:ribosome"/>
    <property type="evidence" value="ECO:0007669"/>
    <property type="project" value="UniProtKB-KW"/>
</dbReference>
<evidence type="ECO:0000256" key="2">
    <source>
        <dbReference type="ARBA" id="ARBA00022490"/>
    </source>
</evidence>
<dbReference type="InterPro" id="IPR004498">
    <property type="entry name" value="Ribosomal_PrmA_MeTrfase"/>
</dbReference>
<dbReference type="NCBIfam" id="NF001785">
    <property type="entry name" value="PRK00517.2-2"/>
    <property type="match status" value="1"/>
</dbReference>
<reference evidence="7" key="2">
    <citation type="submission" date="2020-09" db="EMBL/GenBank/DDBJ databases">
        <authorList>
            <person name="Sun Q."/>
            <person name="Zhou Y."/>
        </authorList>
    </citation>
    <scope>NUCLEOTIDE SEQUENCE</scope>
    <source>
        <strain evidence="7">CGMCC 1.15448</strain>
    </source>
</reference>
<dbReference type="SUPFAM" id="SSF53335">
    <property type="entry name" value="S-adenosyl-L-methionine-dependent methyltransferases"/>
    <property type="match status" value="1"/>
</dbReference>